<evidence type="ECO:0000256" key="8">
    <source>
        <dbReference type="SAM" id="MobiDB-lite"/>
    </source>
</evidence>
<organism evidence="10 11">
    <name type="scientific">Deinandra increscens subsp. villosa</name>
    <dbReference type="NCBI Taxonomy" id="3103831"/>
    <lineage>
        <taxon>Eukaryota</taxon>
        <taxon>Viridiplantae</taxon>
        <taxon>Streptophyta</taxon>
        <taxon>Embryophyta</taxon>
        <taxon>Tracheophyta</taxon>
        <taxon>Spermatophyta</taxon>
        <taxon>Magnoliopsida</taxon>
        <taxon>eudicotyledons</taxon>
        <taxon>Gunneridae</taxon>
        <taxon>Pentapetalae</taxon>
        <taxon>asterids</taxon>
        <taxon>campanulids</taxon>
        <taxon>Asterales</taxon>
        <taxon>Asteraceae</taxon>
        <taxon>Asteroideae</taxon>
        <taxon>Heliantheae alliance</taxon>
        <taxon>Madieae</taxon>
        <taxon>Madiinae</taxon>
        <taxon>Deinandra</taxon>
    </lineage>
</organism>
<feature type="compositionally biased region" description="Basic and acidic residues" evidence="8">
    <location>
        <begin position="359"/>
        <end position="368"/>
    </location>
</feature>
<dbReference type="EMBL" id="JBCNJP010000017">
    <property type="protein sequence ID" value="KAK9065280.1"/>
    <property type="molecule type" value="Genomic_DNA"/>
</dbReference>
<keyword evidence="4" id="KW-0238">DNA-binding</keyword>
<evidence type="ECO:0000256" key="4">
    <source>
        <dbReference type="ARBA" id="ARBA00023125"/>
    </source>
</evidence>
<dbReference type="GO" id="GO:0000976">
    <property type="term" value="F:transcription cis-regulatory region binding"/>
    <property type="evidence" value="ECO:0007669"/>
    <property type="project" value="TreeGrafter"/>
</dbReference>
<feature type="compositionally biased region" description="Low complexity" evidence="8">
    <location>
        <begin position="9"/>
        <end position="31"/>
    </location>
</feature>
<evidence type="ECO:0000256" key="2">
    <source>
        <dbReference type="ARBA" id="ARBA00023015"/>
    </source>
</evidence>
<keyword evidence="11" id="KW-1185">Reference proteome</keyword>
<feature type="compositionally biased region" description="Pro residues" evidence="8">
    <location>
        <begin position="183"/>
        <end position="206"/>
    </location>
</feature>
<feature type="region of interest" description="Disordered" evidence="8">
    <location>
        <begin position="1"/>
        <end position="71"/>
    </location>
</feature>
<keyword evidence="3 7" id="KW-0175">Coiled coil</keyword>
<dbReference type="InterPro" id="IPR044823">
    <property type="entry name" value="ASIL1/2-like"/>
</dbReference>
<dbReference type="GO" id="GO:0005634">
    <property type="term" value="C:nucleus"/>
    <property type="evidence" value="ECO:0007669"/>
    <property type="project" value="UniProtKB-SubCell"/>
</dbReference>
<feature type="domain" description="Myb/SANT-like DNA-binding" evidence="9">
    <location>
        <begin position="77"/>
        <end position="171"/>
    </location>
</feature>
<dbReference type="InterPro" id="IPR044822">
    <property type="entry name" value="Myb_DNA-bind_4"/>
</dbReference>
<evidence type="ECO:0000256" key="6">
    <source>
        <dbReference type="ARBA" id="ARBA00023242"/>
    </source>
</evidence>
<keyword evidence="6" id="KW-0539">Nucleus</keyword>
<comment type="subcellular location">
    <subcellularLocation>
        <location evidence="1">Nucleus</location>
    </subcellularLocation>
</comment>
<evidence type="ECO:0000313" key="10">
    <source>
        <dbReference type="EMBL" id="KAK9065280.1"/>
    </source>
</evidence>
<feature type="compositionally biased region" description="Polar residues" evidence="8">
    <location>
        <begin position="32"/>
        <end position="46"/>
    </location>
</feature>
<dbReference type="Proteomes" id="UP001408789">
    <property type="component" value="Unassembled WGS sequence"/>
</dbReference>
<feature type="region of interest" description="Disordered" evidence="8">
    <location>
        <begin position="348"/>
        <end position="368"/>
    </location>
</feature>
<dbReference type="PANTHER" id="PTHR31307">
    <property type="entry name" value="TRIHELIX TRANSCRIPTION FACTOR ASIL2"/>
    <property type="match status" value="1"/>
</dbReference>
<dbReference type="Gene3D" id="1.10.10.60">
    <property type="entry name" value="Homeodomain-like"/>
    <property type="match status" value="1"/>
</dbReference>
<dbReference type="FunFam" id="1.10.10.60:FF:000104">
    <property type="entry name" value="trihelix transcription factor ASIL2"/>
    <property type="match status" value="1"/>
</dbReference>
<feature type="region of interest" description="Disordered" evidence="8">
    <location>
        <begin position="175"/>
        <end position="227"/>
    </location>
</feature>
<name>A0AAP0H0A9_9ASTR</name>
<keyword evidence="2" id="KW-0805">Transcription regulation</keyword>
<evidence type="ECO:0000256" key="1">
    <source>
        <dbReference type="ARBA" id="ARBA00004123"/>
    </source>
</evidence>
<dbReference type="PANTHER" id="PTHR31307:SF50">
    <property type="entry name" value="SEQUENCE-SPECIFIC DNA BINDING TRANSCRIPTION FACTOR"/>
    <property type="match status" value="1"/>
</dbReference>
<feature type="region of interest" description="Disordered" evidence="8">
    <location>
        <begin position="245"/>
        <end position="288"/>
    </location>
</feature>
<reference evidence="10 11" key="1">
    <citation type="submission" date="2024-04" db="EMBL/GenBank/DDBJ databases">
        <title>The reference genome of an endangered Asteraceae, Deinandra increscens subsp. villosa, native to the Central Coast of California.</title>
        <authorList>
            <person name="Guilliams M."/>
            <person name="Hasenstab-Lehman K."/>
            <person name="Meyer R."/>
            <person name="Mcevoy S."/>
        </authorList>
    </citation>
    <scope>NUCLEOTIDE SEQUENCE [LARGE SCALE GENOMIC DNA]</scope>
    <source>
        <tissue evidence="10">Leaf</tissue>
    </source>
</reference>
<dbReference type="AlphaFoldDB" id="A0AAP0H0A9"/>
<comment type="caution">
    <text evidence="10">The sequence shown here is derived from an EMBL/GenBank/DDBJ whole genome shotgun (WGS) entry which is preliminary data.</text>
</comment>
<dbReference type="Pfam" id="PF13837">
    <property type="entry name" value="Myb_DNA-bind_4"/>
    <property type="match status" value="1"/>
</dbReference>
<evidence type="ECO:0000259" key="9">
    <source>
        <dbReference type="Pfam" id="PF13837"/>
    </source>
</evidence>
<feature type="compositionally biased region" description="Pro residues" evidence="8">
    <location>
        <begin position="57"/>
        <end position="66"/>
    </location>
</feature>
<evidence type="ECO:0000313" key="11">
    <source>
        <dbReference type="Proteomes" id="UP001408789"/>
    </source>
</evidence>
<proteinExistence type="predicted"/>
<evidence type="ECO:0000256" key="5">
    <source>
        <dbReference type="ARBA" id="ARBA00023163"/>
    </source>
</evidence>
<protein>
    <recommendedName>
        <fullName evidence="9">Myb/SANT-like DNA-binding domain-containing protein</fullName>
    </recommendedName>
</protein>
<evidence type="ECO:0000256" key="7">
    <source>
        <dbReference type="SAM" id="Coils"/>
    </source>
</evidence>
<sequence length="368" mass="40201">MSGQSDYNSPSPLLKPSAAAAAVSPPTHPSSDGNSTTSHQSETAATASMDDNDATPPLHPKPPAAPPRNAAFPVREDCWSEDATFTLIEAWGDRILKLNSGSLRQKHWLEVADAVNARHGHVRKARRTDVQCKNRIDTLKKKYKVEKSLVLELGADRYVSPWPFFAPLDSLIGSSFKPSTKTPTPPPQRKRIPAPPSLPALPPPSAIPVGRRSKRPPPPAYQPSTDSSFFRRNFSVMAAAAAAIDGAEDDSDTSLSSGGNPNRNRHRNGNAPPRRVRVEEDGGGGGGDPYHQLADAIERFAEVYKSVEEAKQRQMVELEKQRMQFTKDLEIERMKLLMESQVQLGKLKRLKSSSAPDLCRSDDSASMS</sequence>
<feature type="coiled-coil region" evidence="7">
    <location>
        <begin position="301"/>
        <end position="328"/>
    </location>
</feature>
<keyword evidence="5" id="KW-0804">Transcription</keyword>
<gene>
    <name evidence="10" type="ORF">SSX86_016663</name>
</gene>
<accession>A0AAP0H0A9</accession>
<evidence type="ECO:0000256" key="3">
    <source>
        <dbReference type="ARBA" id="ARBA00023054"/>
    </source>
</evidence>